<keyword evidence="1" id="KW-0472">Membrane</keyword>
<reference evidence="3" key="1">
    <citation type="journal article" date="2019" name="Int. J. Syst. Evol. Microbiol.">
        <title>The Global Catalogue of Microorganisms (GCM) 10K type strain sequencing project: providing services to taxonomists for standard genome sequencing and annotation.</title>
        <authorList>
            <consortium name="The Broad Institute Genomics Platform"/>
            <consortium name="The Broad Institute Genome Sequencing Center for Infectious Disease"/>
            <person name="Wu L."/>
            <person name="Ma J."/>
        </authorList>
    </citation>
    <scope>NUCLEOTIDE SEQUENCE [LARGE SCALE GENOMIC DNA]</scope>
    <source>
        <strain evidence="3">CGMCC 1.6784</strain>
    </source>
</reference>
<comment type="caution">
    <text evidence="2">The sequence shown here is derived from an EMBL/GenBank/DDBJ whole genome shotgun (WGS) entry which is preliminary data.</text>
</comment>
<protein>
    <recommendedName>
        <fullName evidence="4">DUF1109 domain-containing protein</fullName>
    </recommendedName>
</protein>
<evidence type="ECO:0008006" key="4">
    <source>
        <dbReference type="Google" id="ProtNLM"/>
    </source>
</evidence>
<evidence type="ECO:0000313" key="2">
    <source>
        <dbReference type="EMBL" id="GGN60197.1"/>
    </source>
</evidence>
<dbReference type="EMBL" id="BMLK01000029">
    <property type="protein sequence ID" value="GGN60197.1"/>
    <property type="molecule type" value="Genomic_DNA"/>
</dbReference>
<feature type="transmembrane region" description="Helical" evidence="1">
    <location>
        <begin position="129"/>
        <end position="147"/>
    </location>
</feature>
<keyword evidence="1" id="KW-0812">Transmembrane</keyword>
<evidence type="ECO:0000313" key="3">
    <source>
        <dbReference type="Proteomes" id="UP000605099"/>
    </source>
</evidence>
<dbReference type="Proteomes" id="UP000605099">
    <property type="component" value="Unassembled WGS sequence"/>
</dbReference>
<name>A0ABQ2K1F5_9SPHN</name>
<gene>
    <name evidence="2" type="ORF">GCM10011349_41490</name>
</gene>
<feature type="transmembrane region" description="Helical" evidence="1">
    <location>
        <begin position="59"/>
        <end position="84"/>
    </location>
</feature>
<keyword evidence="3" id="KW-1185">Reference proteome</keyword>
<organism evidence="2 3">
    <name type="scientific">Novosphingobium indicum</name>
    <dbReference type="NCBI Taxonomy" id="462949"/>
    <lineage>
        <taxon>Bacteria</taxon>
        <taxon>Pseudomonadati</taxon>
        <taxon>Pseudomonadota</taxon>
        <taxon>Alphaproteobacteria</taxon>
        <taxon>Sphingomonadales</taxon>
        <taxon>Sphingomonadaceae</taxon>
        <taxon>Novosphingobium</taxon>
    </lineage>
</organism>
<feature type="transmembrane region" description="Helical" evidence="1">
    <location>
        <begin position="183"/>
        <end position="205"/>
    </location>
</feature>
<keyword evidence="1" id="KW-1133">Transmembrane helix</keyword>
<feature type="transmembrane region" description="Helical" evidence="1">
    <location>
        <begin position="159"/>
        <end position="177"/>
    </location>
</feature>
<feature type="transmembrane region" description="Helical" evidence="1">
    <location>
        <begin position="96"/>
        <end position="117"/>
    </location>
</feature>
<proteinExistence type="predicted"/>
<dbReference type="InterPro" id="IPR009495">
    <property type="entry name" value="NrsF"/>
</dbReference>
<evidence type="ECO:0000256" key="1">
    <source>
        <dbReference type="SAM" id="Phobius"/>
    </source>
</evidence>
<accession>A0ABQ2K1F5</accession>
<dbReference type="Pfam" id="PF06532">
    <property type="entry name" value="NrsF"/>
    <property type="match status" value="1"/>
</dbReference>
<feature type="transmembrane region" description="Helical" evidence="1">
    <location>
        <begin position="28"/>
        <end position="47"/>
    </location>
</feature>
<sequence length="211" mass="21513">MDDATQALIAGIAADATPVRPINRMRGLAMVGLAFLLTEIVVLFALGARQGLMSGQVSVFFVVVNGLLLILGLSCIAAVVTMASPQVGANHDGPKWAMAMAGVLPLAGLLAATGAGVNGHLHVQGAHCMYLGLAASLLVGAALFVWLRRGAPVSPRLAGLYLGAGAGALGSVANGMACSDESIAHLGIWHVASVVIAALIGRYGVSRWLRW</sequence>
<dbReference type="RefSeq" id="WP_188822908.1">
    <property type="nucleotide sequence ID" value="NZ_BMLK01000029.1"/>
</dbReference>